<evidence type="ECO:0000256" key="3">
    <source>
        <dbReference type="ARBA" id="ARBA00023315"/>
    </source>
</evidence>
<dbReference type="PANTHER" id="PTHR31642:SF151">
    <property type="entry name" value="OS12G0134700 PROTEIN"/>
    <property type="match status" value="1"/>
</dbReference>
<dbReference type="STRING" id="4529.A0A0E0RDF8"/>
<evidence type="ECO:0000256" key="2">
    <source>
        <dbReference type="ARBA" id="ARBA00022679"/>
    </source>
</evidence>
<dbReference type="eggNOG" id="ENOG502QVP8">
    <property type="taxonomic scope" value="Eukaryota"/>
</dbReference>
<dbReference type="AlphaFoldDB" id="A0A0E0RDF8"/>
<proteinExistence type="inferred from homology"/>
<accession>A0A0E0RDF8</accession>
<evidence type="ECO:0000256" key="4">
    <source>
        <dbReference type="SAM" id="MobiDB-lite"/>
    </source>
</evidence>
<dbReference type="SUPFAM" id="SSF52777">
    <property type="entry name" value="CoA-dependent acyltransferases"/>
    <property type="match status" value="1"/>
</dbReference>
<dbReference type="Gene3D" id="3.30.559.10">
    <property type="entry name" value="Chloramphenicol acetyltransferase-like domain"/>
    <property type="match status" value="2"/>
</dbReference>
<sequence length="476" mass="51202">MEVQVKRSSVVPPPPRETEETPLTVFELVAPTYHVTVLFAFSPPNPTTRALLDALSATLPHFPLLTARLDRRGARRRPFFVTGRGGAGALVVEAEVGGAGALVVEAEVSSELADHLPLAPSPELARLHPPVNTDAPTPHVLLVQINRFACGGLVVASSAHHQAADGFSMSTFFHAWTDAIRRNGAPLLDRPVPYGPGALSPRRPPRCEFEHRGKEFLPHDGVTSRQGQGADTGAVRIDPSEVANVLLHYPSEFVAELKRRAQGKYTTFETVSAHLKRRAQGKYTTFETVSAHVWKKITTVRGLDAGARTSVNVSVNGRARLGTGTVPNGFFGNLIINASSGATARELTTGTLADAAALIRAGIRAVDRRYFQSFIDFGALHVDGGRDEEEPLQPANVDEPGVLSPDVDSDSWLHLELHRLDMGLGGRLAGILPAKVPEDGVVVVMPSLRKSGGVEVFVALWEKHANELTSIAYTMD</sequence>
<dbReference type="HOGENOM" id="CLU_014546_6_2_1"/>
<evidence type="ECO:0008006" key="7">
    <source>
        <dbReference type="Google" id="ProtNLM"/>
    </source>
</evidence>
<reference evidence="5" key="2">
    <citation type="submission" date="2015-06" db="UniProtKB">
        <authorList>
            <consortium name="EnsemblPlants"/>
        </authorList>
    </citation>
    <scope>IDENTIFICATION</scope>
</reference>
<dbReference type="Pfam" id="PF02458">
    <property type="entry name" value="Transferase"/>
    <property type="match status" value="1"/>
</dbReference>
<evidence type="ECO:0000313" key="6">
    <source>
        <dbReference type="Proteomes" id="UP000008022"/>
    </source>
</evidence>
<keyword evidence="2" id="KW-0808">Transferase</keyword>
<protein>
    <recommendedName>
        <fullName evidence="7">Transferase family protein</fullName>
    </recommendedName>
</protein>
<keyword evidence="3" id="KW-0012">Acyltransferase</keyword>
<dbReference type="PANTHER" id="PTHR31642">
    <property type="entry name" value="TRICHOTHECENE 3-O-ACETYLTRANSFERASE"/>
    <property type="match status" value="1"/>
</dbReference>
<organism evidence="5 6">
    <name type="scientific">Oryza rufipogon</name>
    <name type="common">Brownbeard rice</name>
    <name type="synonym">Asian wild rice</name>
    <dbReference type="NCBI Taxonomy" id="4529"/>
    <lineage>
        <taxon>Eukaryota</taxon>
        <taxon>Viridiplantae</taxon>
        <taxon>Streptophyta</taxon>
        <taxon>Embryophyta</taxon>
        <taxon>Tracheophyta</taxon>
        <taxon>Spermatophyta</taxon>
        <taxon>Magnoliopsida</taxon>
        <taxon>Liliopsida</taxon>
        <taxon>Poales</taxon>
        <taxon>Poaceae</taxon>
        <taxon>BOP clade</taxon>
        <taxon>Oryzoideae</taxon>
        <taxon>Oryzeae</taxon>
        <taxon>Oryzinae</taxon>
        <taxon>Oryza</taxon>
    </lineage>
</organism>
<name>A0A0E0RDF8_ORYRU</name>
<keyword evidence="6" id="KW-1185">Reference proteome</keyword>
<dbReference type="Gramene" id="ORUFI12G02410.1">
    <property type="protein sequence ID" value="ORUFI12G02410.1"/>
    <property type="gene ID" value="ORUFI12G02410"/>
</dbReference>
<dbReference type="GO" id="GO:0050734">
    <property type="term" value="F:hydroxycinnamoyltransferase activity"/>
    <property type="evidence" value="ECO:0007669"/>
    <property type="project" value="UniProtKB-ARBA"/>
</dbReference>
<dbReference type="Proteomes" id="UP000008022">
    <property type="component" value="Unassembled WGS sequence"/>
</dbReference>
<feature type="region of interest" description="Disordered" evidence="4">
    <location>
        <begin position="1"/>
        <end position="20"/>
    </location>
</feature>
<dbReference type="InterPro" id="IPR050317">
    <property type="entry name" value="Plant_Fungal_Acyltransferase"/>
</dbReference>
<evidence type="ECO:0000313" key="5">
    <source>
        <dbReference type="EnsemblPlants" id="ORUFI12G02410.1"/>
    </source>
</evidence>
<reference evidence="6" key="1">
    <citation type="submission" date="2013-06" db="EMBL/GenBank/DDBJ databases">
        <authorList>
            <person name="Zhao Q."/>
        </authorList>
    </citation>
    <scope>NUCLEOTIDE SEQUENCE</scope>
    <source>
        <strain evidence="6">cv. W1943</strain>
    </source>
</reference>
<evidence type="ECO:0000256" key="1">
    <source>
        <dbReference type="ARBA" id="ARBA00009861"/>
    </source>
</evidence>
<comment type="similarity">
    <text evidence="1">Belongs to the plant acyltransferase family.</text>
</comment>
<dbReference type="OMA" id="LPGFNCM"/>
<dbReference type="EnsemblPlants" id="ORUFI12G02410.1">
    <property type="protein sequence ID" value="ORUFI12G02410.1"/>
    <property type="gene ID" value="ORUFI12G02410"/>
</dbReference>
<dbReference type="InterPro" id="IPR023213">
    <property type="entry name" value="CAT-like_dom_sf"/>
</dbReference>